<dbReference type="AlphaFoldDB" id="K9UB64"/>
<dbReference type="HOGENOM" id="CLU_2245100_0_0_3"/>
<organism evidence="1 2">
    <name type="scientific">Chamaesiphon minutus (strain ATCC 27169 / PCC 6605)</name>
    <dbReference type="NCBI Taxonomy" id="1173020"/>
    <lineage>
        <taxon>Bacteria</taxon>
        <taxon>Bacillati</taxon>
        <taxon>Cyanobacteriota</taxon>
        <taxon>Cyanophyceae</taxon>
        <taxon>Gomontiellales</taxon>
        <taxon>Chamaesiphonaceae</taxon>
        <taxon>Chamaesiphon</taxon>
    </lineage>
</organism>
<dbReference type="RefSeq" id="WP_015157659.1">
    <property type="nucleotide sequence ID" value="NC_019697.1"/>
</dbReference>
<protein>
    <submittedName>
        <fullName evidence="1">Uncharacterized protein</fullName>
    </submittedName>
</protein>
<evidence type="ECO:0000313" key="1">
    <source>
        <dbReference type="EMBL" id="AFY91464.1"/>
    </source>
</evidence>
<reference evidence="1 2" key="1">
    <citation type="submission" date="2012-05" db="EMBL/GenBank/DDBJ databases">
        <title>Finished chromosome of genome of Chamaesiphon sp. PCC 6605.</title>
        <authorList>
            <consortium name="US DOE Joint Genome Institute"/>
            <person name="Gugger M."/>
            <person name="Coursin T."/>
            <person name="Rippka R."/>
            <person name="Tandeau De Marsac N."/>
            <person name="Huntemann M."/>
            <person name="Wei C.-L."/>
            <person name="Han J."/>
            <person name="Detter J.C."/>
            <person name="Han C."/>
            <person name="Tapia R."/>
            <person name="Chen A."/>
            <person name="Kyrpides N."/>
            <person name="Mavromatis K."/>
            <person name="Markowitz V."/>
            <person name="Szeto E."/>
            <person name="Ivanova N."/>
            <person name="Pagani I."/>
            <person name="Pati A."/>
            <person name="Goodwin L."/>
            <person name="Nordberg H.P."/>
            <person name="Cantor M.N."/>
            <person name="Hua S.X."/>
            <person name="Woyke T."/>
            <person name="Kerfeld C.A."/>
        </authorList>
    </citation>
    <scope>NUCLEOTIDE SEQUENCE [LARGE SCALE GENOMIC DNA]</scope>
    <source>
        <strain evidence="2">ATCC 27169 / PCC 6605</strain>
    </source>
</reference>
<accession>K9UB64</accession>
<gene>
    <name evidence="1" type="ORF">Cha6605_0158</name>
</gene>
<dbReference type="Proteomes" id="UP000010366">
    <property type="component" value="Chromosome"/>
</dbReference>
<dbReference type="EMBL" id="CP003600">
    <property type="protein sequence ID" value="AFY91464.1"/>
    <property type="molecule type" value="Genomic_DNA"/>
</dbReference>
<keyword evidence="2" id="KW-1185">Reference proteome</keyword>
<proteinExistence type="predicted"/>
<dbReference type="KEGG" id="cmp:Cha6605_0158"/>
<sequence>MMQSPPTRTEILVHVAARARRETRRFSATSGSLSCRNCMGGFPARIATLRSGNPTMEARQDRQRTLHHKQRLKPLVVVVTPENELFLRRLFYSSISLANGSQRA</sequence>
<name>K9UB64_CHAP6</name>
<dbReference type="STRING" id="1173020.Cha6605_0158"/>
<evidence type="ECO:0000313" key="2">
    <source>
        <dbReference type="Proteomes" id="UP000010366"/>
    </source>
</evidence>